<feature type="compositionally biased region" description="Acidic residues" evidence="18">
    <location>
        <begin position="249"/>
        <end position="259"/>
    </location>
</feature>
<evidence type="ECO:0000256" key="18">
    <source>
        <dbReference type="SAM" id="MobiDB-lite"/>
    </source>
</evidence>
<feature type="region of interest" description="Disordered" evidence="18">
    <location>
        <begin position="249"/>
        <end position="270"/>
    </location>
</feature>
<dbReference type="GO" id="GO:0008270">
    <property type="term" value="F:zinc ion binding"/>
    <property type="evidence" value="ECO:0007669"/>
    <property type="project" value="UniProtKB-KW"/>
</dbReference>
<dbReference type="PANTHER" id="PTHR20973">
    <property type="entry name" value="NON-SMC ELEMENT 1-RELATED"/>
    <property type="match status" value="1"/>
</dbReference>
<evidence type="ECO:0000256" key="3">
    <source>
        <dbReference type="ARBA" id="ARBA00004574"/>
    </source>
</evidence>
<evidence type="ECO:0000256" key="2">
    <source>
        <dbReference type="ARBA" id="ARBA00004123"/>
    </source>
</evidence>
<dbReference type="EMBL" id="JAOPHQ010000013">
    <property type="protein sequence ID" value="KAK0156339.1"/>
    <property type="molecule type" value="Genomic_DNA"/>
</dbReference>
<keyword evidence="10" id="KW-0227">DNA damage</keyword>
<comment type="similarity">
    <text evidence="4">Belongs to the NSE1 family.</text>
</comment>
<reference evidence="20" key="1">
    <citation type="journal article" date="2023" name="Front. Mar. Sci.">
        <title>A new Merluccius polli reference genome to investigate the effects of global change in West African waters.</title>
        <authorList>
            <person name="Mateo J.L."/>
            <person name="Blanco-Fernandez C."/>
            <person name="Garcia-Vazquez E."/>
            <person name="Machado-Schiaffino G."/>
        </authorList>
    </citation>
    <scope>NUCLEOTIDE SEQUENCE</scope>
    <source>
        <strain evidence="20">C29</strain>
        <tissue evidence="20">Fin</tissue>
    </source>
</reference>
<comment type="catalytic activity">
    <reaction evidence="1">
        <text>S-ubiquitinyl-[E2 ubiquitin-conjugating enzyme]-L-cysteine + [acceptor protein]-L-lysine = [E2 ubiquitin-conjugating enzyme]-L-cysteine + N(6)-ubiquitinyl-[acceptor protein]-L-lysine.</text>
        <dbReference type="EC" id="2.3.2.27"/>
    </reaction>
</comment>
<dbReference type="InterPro" id="IPR014857">
    <property type="entry name" value="Nse1_RING_C4HC3-type"/>
</dbReference>
<evidence type="ECO:0000256" key="8">
    <source>
        <dbReference type="ARBA" id="ARBA00022679"/>
    </source>
</evidence>
<dbReference type="InterPro" id="IPR011513">
    <property type="entry name" value="Nse1"/>
</dbReference>
<dbReference type="Gene3D" id="3.30.40.10">
    <property type="entry name" value="Zinc/RING finger domain, C3HC4 (zinc finger)"/>
    <property type="match status" value="1"/>
</dbReference>
<evidence type="ECO:0000256" key="4">
    <source>
        <dbReference type="ARBA" id="ARBA00010258"/>
    </source>
</evidence>
<dbReference type="CDD" id="cd16493">
    <property type="entry name" value="RING-CH-C4HC3_NSE1"/>
    <property type="match status" value="1"/>
</dbReference>
<dbReference type="AlphaFoldDB" id="A0AA47NDM3"/>
<dbReference type="Pfam" id="PF07574">
    <property type="entry name" value="SMC_Nse1"/>
    <property type="match status" value="1"/>
</dbReference>
<dbReference type="InterPro" id="IPR036388">
    <property type="entry name" value="WH-like_DNA-bd_sf"/>
</dbReference>
<dbReference type="GO" id="GO:0005634">
    <property type="term" value="C:nucleus"/>
    <property type="evidence" value="ECO:0007669"/>
    <property type="project" value="UniProtKB-SubCell"/>
</dbReference>
<keyword evidence="14" id="KW-0779">Telomere</keyword>
<keyword evidence="9" id="KW-0479">Metal-binding</keyword>
<gene>
    <name evidence="20" type="primary">nsmce1</name>
    <name evidence="20" type="ORF">N1851_000376</name>
</gene>
<evidence type="ECO:0000256" key="5">
    <source>
        <dbReference type="ARBA" id="ARBA00012483"/>
    </source>
</evidence>
<comment type="caution">
    <text evidence="20">The sequence shown here is derived from an EMBL/GenBank/DDBJ whole genome shotgun (WGS) entry which is preliminary data.</text>
</comment>
<feature type="domain" description="Non-structural maintenance of chromosomes element 1 RING C4HC3-type" evidence="19">
    <location>
        <begin position="170"/>
        <end position="212"/>
    </location>
</feature>
<feature type="region of interest" description="Disordered" evidence="18">
    <location>
        <begin position="346"/>
        <end position="375"/>
    </location>
</feature>
<dbReference type="GO" id="GO:0000724">
    <property type="term" value="P:double-strand break repair via homologous recombination"/>
    <property type="evidence" value="ECO:0007669"/>
    <property type="project" value="TreeGrafter"/>
</dbReference>
<organism evidence="20 21">
    <name type="scientific">Merluccius polli</name>
    <name type="common">Benguela hake</name>
    <name type="synonym">Merluccius cadenati</name>
    <dbReference type="NCBI Taxonomy" id="89951"/>
    <lineage>
        <taxon>Eukaryota</taxon>
        <taxon>Metazoa</taxon>
        <taxon>Chordata</taxon>
        <taxon>Craniata</taxon>
        <taxon>Vertebrata</taxon>
        <taxon>Euteleostomi</taxon>
        <taxon>Actinopterygii</taxon>
        <taxon>Neopterygii</taxon>
        <taxon>Teleostei</taxon>
        <taxon>Neoteleostei</taxon>
        <taxon>Acanthomorphata</taxon>
        <taxon>Zeiogadaria</taxon>
        <taxon>Gadariae</taxon>
        <taxon>Gadiformes</taxon>
        <taxon>Gadoidei</taxon>
        <taxon>Merlucciidae</taxon>
        <taxon>Merluccius</taxon>
    </lineage>
</organism>
<dbReference type="EC" id="2.3.2.27" evidence="5"/>
<proteinExistence type="inferred from homology"/>
<evidence type="ECO:0000313" key="20">
    <source>
        <dbReference type="EMBL" id="KAK0156339.1"/>
    </source>
</evidence>
<keyword evidence="11" id="KW-0863">Zinc-finger</keyword>
<evidence type="ECO:0000256" key="13">
    <source>
        <dbReference type="ARBA" id="ARBA00022833"/>
    </source>
</evidence>
<keyword evidence="7" id="KW-0158">Chromosome</keyword>
<dbReference type="GO" id="GO:0030915">
    <property type="term" value="C:Smc5-Smc6 complex"/>
    <property type="evidence" value="ECO:0007669"/>
    <property type="project" value="InterPro"/>
</dbReference>
<dbReference type="InterPro" id="IPR013083">
    <property type="entry name" value="Znf_RING/FYVE/PHD"/>
</dbReference>
<name>A0AA47NDM3_MERPO</name>
<dbReference type="Gene3D" id="3.90.1150.220">
    <property type="match status" value="1"/>
</dbReference>
<evidence type="ECO:0000259" key="19">
    <source>
        <dbReference type="Pfam" id="PF08746"/>
    </source>
</evidence>
<keyword evidence="21" id="KW-1185">Reference proteome</keyword>
<evidence type="ECO:0000256" key="9">
    <source>
        <dbReference type="ARBA" id="ARBA00022723"/>
    </source>
</evidence>
<protein>
    <recommendedName>
        <fullName evidence="6">Non-structural maintenance of chromosomes element 1 homolog</fullName>
        <ecNumber evidence="5">2.3.2.27</ecNumber>
    </recommendedName>
</protein>
<evidence type="ECO:0000256" key="17">
    <source>
        <dbReference type="ARBA" id="ARBA00023242"/>
    </source>
</evidence>
<keyword evidence="8" id="KW-0808">Transferase</keyword>
<keyword evidence="16" id="KW-0234">DNA repair</keyword>
<evidence type="ECO:0000256" key="7">
    <source>
        <dbReference type="ARBA" id="ARBA00022454"/>
    </source>
</evidence>
<accession>A0AA47NDM3</accession>
<dbReference type="FunFam" id="3.90.1150.220:FF:000001">
    <property type="entry name" value="Non-structural maintenance of chromosomes element 1 homolog"/>
    <property type="match status" value="1"/>
</dbReference>
<evidence type="ECO:0000256" key="11">
    <source>
        <dbReference type="ARBA" id="ARBA00022771"/>
    </source>
</evidence>
<evidence type="ECO:0000256" key="1">
    <source>
        <dbReference type="ARBA" id="ARBA00000900"/>
    </source>
</evidence>
<dbReference type="PANTHER" id="PTHR20973:SF0">
    <property type="entry name" value="NON-STRUCTURAL MAINTENANCE OF CHROMOSOMES ELEMENT 1 HOMOLOG"/>
    <property type="match status" value="1"/>
</dbReference>
<keyword evidence="12" id="KW-0833">Ubl conjugation pathway</keyword>
<evidence type="ECO:0000313" key="21">
    <source>
        <dbReference type="Proteomes" id="UP001174136"/>
    </source>
</evidence>
<evidence type="ECO:0000256" key="15">
    <source>
        <dbReference type="ARBA" id="ARBA00023172"/>
    </source>
</evidence>
<dbReference type="Proteomes" id="UP001174136">
    <property type="component" value="Unassembled WGS sequence"/>
</dbReference>
<evidence type="ECO:0000256" key="16">
    <source>
        <dbReference type="ARBA" id="ARBA00023204"/>
    </source>
</evidence>
<dbReference type="GO" id="GO:0061630">
    <property type="term" value="F:ubiquitin protein ligase activity"/>
    <property type="evidence" value="ECO:0007669"/>
    <property type="project" value="UniProtKB-EC"/>
</dbReference>
<comment type="subcellular location">
    <subcellularLocation>
        <location evidence="3">Chromosome</location>
        <location evidence="3">Telomere</location>
    </subcellularLocation>
    <subcellularLocation>
        <location evidence="2">Nucleus</location>
    </subcellularLocation>
</comment>
<dbReference type="GO" id="GO:0000781">
    <property type="term" value="C:chromosome, telomeric region"/>
    <property type="evidence" value="ECO:0007669"/>
    <property type="project" value="UniProtKB-SubCell"/>
</dbReference>
<evidence type="ECO:0000256" key="6">
    <source>
        <dbReference type="ARBA" id="ARBA00019422"/>
    </source>
</evidence>
<evidence type="ECO:0000256" key="10">
    <source>
        <dbReference type="ARBA" id="ARBA00022763"/>
    </source>
</evidence>
<keyword evidence="13" id="KW-0862">Zinc</keyword>
<evidence type="ECO:0000256" key="12">
    <source>
        <dbReference type="ARBA" id="ARBA00022786"/>
    </source>
</evidence>
<keyword evidence="15" id="KW-0233">DNA recombination</keyword>
<sequence>MMAGGILSHPEAKALHRHCCQVHKEHYAADKLDEFIDAINAKLEPMYMSIRKGSSEDDGMQYYALVNTANTELTRMSSDYADNELELFRRTLDLIMSSDSGTASSTDILNSADTLQTRKLTKSAAEGLLKRLVLDGWLIEKQGDHRLSTRCIMEMEAYIRTMYEEQVKVCSVCHCLAFKCQMCANPLCTVKIHYPCAAKYFKSKPVQKCPGCSELWPDNVPGNGLLPTHLCGLGTTGLEDADLSRAILEDPERDDEPDGTSEPGVEQGIDERVEGGVDVDHPGHDAPERITVRGVLLCQHRVVVGAEARQEHQDKDTQRPGRLALRLPVGPAWCRCSDLQVHGTRLRHGHHQHPQVQHRDDGARPNEGGKPAGAGQVVLEDGSVVEHGGEPAEAHARLGALLRHHGVVVQRVADGHIAVDGDQHHVAHRGGGEDEGHQGGQGAHLSVMRTVSTGITSRPTSRSDTARESSSRLVGVCSVLKWEMEMTTSRLSTTVSRAIEESTIVSTAFGLNPDNATLKVH</sequence>
<evidence type="ECO:0000256" key="14">
    <source>
        <dbReference type="ARBA" id="ARBA00022895"/>
    </source>
</evidence>
<dbReference type="Pfam" id="PF08746">
    <property type="entry name" value="zf-RING-like"/>
    <property type="match status" value="1"/>
</dbReference>
<dbReference type="FunFam" id="1.10.10.10:FF:000270">
    <property type="entry name" value="Non-structural maintenance of chromosomes element 1 homolog"/>
    <property type="match status" value="1"/>
</dbReference>
<keyword evidence="17" id="KW-0539">Nucleus</keyword>
<dbReference type="Gene3D" id="1.10.10.10">
    <property type="entry name" value="Winged helix-like DNA-binding domain superfamily/Winged helix DNA-binding domain"/>
    <property type="match status" value="1"/>
</dbReference>